<dbReference type="STRING" id="27835.A0A0N4YZ86"/>
<protein>
    <submittedName>
        <fullName evidence="3">NTR domain-containing protein</fullName>
    </submittedName>
</protein>
<evidence type="ECO:0000313" key="2">
    <source>
        <dbReference type="Proteomes" id="UP000271162"/>
    </source>
</evidence>
<proteinExistence type="predicted"/>
<dbReference type="Proteomes" id="UP000271162">
    <property type="component" value="Unassembled WGS sequence"/>
</dbReference>
<name>A0A0N4YZ86_NIPBR</name>
<sequence length="96" mass="10733">MVDFVLSNYTVTSLLLWMDQYRKFDYEISRTAQNNSAIAGYLKTDCPSDDICAGTLFPGHVKKKKLETGRKEKLAVTTAKVSILEKNAAELSIVTK</sequence>
<evidence type="ECO:0000313" key="1">
    <source>
        <dbReference type="EMBL" id="VDL87480.1"/>
    </source>
</evidence>
<dbReference type="Gene3D" id="3.15.20.10">
    <property type="entry name" value="Bactericidal permeability-increasing protein, domain 2"/>
    <property type="match status" value="1"/>
</dbReference>
<organism evidence="3">
    <name type="scientific">Nippostrongylus brasiliensis</name>
    <name type="common">Rat hookworm</name>
    <dbReference type="NCBI Taxonomy" id="27835"/>
    <lineage>
        <taxon>Eukaryota</taxon>
        <taxon>Metazoa</taxon>
        <taxon>Ecdysozoa</taxon>
        <taxon>Nematoda</taxon>
        <taxon>Chromadorea</taxon>
        <taxon>Rhabditida</taxon>
        <taxon>Rhabditina</taxon>
        <taxon>Rhabditomorpha</taxon>
        <taxon>Strongyloidea</taxon>
        <taxon>Heligmosomidae</taxon>
        <taxon>Nippostrongylus</taxon>
    </lineage>
</organism>
<evidence type="ECO:0000313" key="3">
    <source>
        <dbReference type="WBParaSite" id="NBR_0002255801-mRNA-1"/>
    </source>
</evidence>
<accession>A0A0N4YZ86</accession>
<dbReference type="AlphaFoldDB" id="A0A0N4YZ86"/>
<keyword evidence="2" id="KW-1185">Reference proteome</keyword>
<reference evidence="1 2" key="2">
    <citation type="submission" date="2018-11" db="EMBL/GenBank/DDBJ databases">
        <authorList>
            <consortium name="Pathogen Informatics"/>
        </authorList>
    </citation>
    <scope>NUCLEOTIDE SEQUENCE [LARGE SCALE GENOMIC DNA]</scope>
</reference>
<gene>
    <name evidence="1" type="ORF">NBR_LOCUS22559</name>
</gene>
<reference evidence="3" key="1">
    <citation type="submission" date="2017-02" db="UniProtKB">
        <authorList>
            <consortium name="WormBaseParasite"/>
        </authorList>
    </citation>
    <scope>IDENTIFICATION</scope>
</reference>
<dbReference type="WBParaSite" id="NBR_0002255801-mRNA-1">
    <property type="protein sequence ID" value="NBR_0002255801-mRNA-1"/>
    <property type="gene ID" value="NBR_0002255801"/>
</dbReference>
<dbReference type="EMBL" id="UYSL01028350">
    <property type="protein sequence ID" value="VDL87480.1"/>
    <property type="molecule type" value="Genomic_DNA"/>
</dbReference>